<dbReference type="InterPro" id="IPR003660">
    <property type="entry name" value="HAMP_dom"/>
</dbReference>
<evidence type="ECO:0000313" key="14">
    <source>
        <dbReference type="EMBL" id="MBO8468540.1"/>
    </source>
</evidence>
<comment type="subcellular location">
    <subcellularLocation>
        <location evidence="1">Cell membrane</location>
        <topology evidence="1">Multi-pass membrane protein</topology>
    </subcellularLocation>
</comment>
<evidence type="ECO:0000256" key="6">
    <source>
        <dbReference type="ARBA" id="ARBA00022741"/>
    </source>
</evidence>
<evidence type="ECO:0000256" key="3">
    <source>
        <dbReference type="ARBA" id="ARBA00022553"/>
    </source>
</evidence>
<keyword evidence="3" id="KW-0597">Phosphoprotein</keyword>
<dbReference type="PROSITE" id="PS50885">
    <property type="entry name" value="HAMP"/>
    <property type="match status" value="1"/>
</dbReference>
<gene>
    <name evidence="14" type="ORF">IAA72_01995</name>
</gene>
<keyword evidence="5 12" id="KW-0812">Transmembrane</keyword>
<dbReference type="Pfam" id="PF00672">
    <property type="entry name" value="HAMP"/>
    <property type="match status" value="1"/>
</dbReference>
<reference evidence="14" key="2">
    <citation type="journal article" date="2021" name="PeerJ">
        <title>Extensive microbial diversity within the chicken gut microbiome revealed by metagenomics and culture.</title>
        <authorList>
            <person name="Gilroy R."/>
            <person name="Ravi A."/>
            <person name="Getino M."/>
            <person name="Pursley I."/>
            <person name="Horton D.L."/>
            <person name="Alikhan N.F."/>
            <person name="Baker D."/>
            <person name="Gharbi K."/>
            <person name="Hall N."/>
            <person name="Watson M."/>
            <person name="Adriaenssens E.M."/>
            <person name="Foster-Nyarko E."/>
            <person name="Jarju S."/>
            <person name="Secka A."/>
            <person name="Antonio M."/>
            <person name="Oren A."/>
            <person name="Chaudhuri R.R."/>
            <person name="La Ragione R."/>
            <person name="Hildebrand F."/>
            <person name="Pallen M.J."/>
        </authorList>
    </citation>
    <scope>NUCLEOTIDE SEQUENCE</scope>
    <source>
        <strain evidence="14">14700</strain>
    </source>
</reference>
<evidence type="ECO:0000256" key="5">
    <source>
        <dbReference type="ARBA" id="ARBA00022692"/>
    </source>
</evidence>
<evidence type="ECO:0000256" key="9">
    <source>
        <dbReference type="ARBA" id="ARBA00022989"/>
    </source>
</evidence>
<keyword evidence="9 12" id="KW-1133">Transmembrane helix</keyword>
<sequence>MARSRKLINSLTKYFILSTMLPFLLTIVLGVQMQQRHWTKQQLVLTDGYIDSLAENISMYINDIEQVIILPFFDDEVMSLLNRFSRQDNVSFTDQTVFNNRFGNLISSIRYVRNDFYASLIVHDNKMIYSNSNFNEAEPIEGYDWTKEDWYQMAIRAEGNVVFYPPHTTEYYDQKDGIKKISLVSTIRNLVTKKPYAVIKIDILPSSLATFFSDLDFGVPYIAYIADNNANLIAAASSESFMDNRLQTSDDNGYRKITGYDDRLVNHIQHAINDTPYTLNILLDKTTMMMRTLRIYATGILLYAVAIIISMILNRRLTRRISEPITAMREILAEVEKGNFSVHYEGKKNWELEELGSSLNHTIKDLQELIEKNYVAELAKEKAENRALMSQLQPHFLFNTLNSLIALIYEGKYRELEDGLYNLSDLLRYVLRKDNLVSLREEIGFISSYLMLQKERFGTKLTYSIEKDERILETIVPRLILQPFVENSVIHGMEPKETPCHISIKVESMDSERIRMIISDDGAGFDSREKDYSSSIGISNSMNRIRILDPEASISIESMPDSGCVVTIIMRKDVYNESPDSR</sequence>
<feature type="transmembrane region" description="Helical" evidence="12">
    <location>
        <begin position="293"/>
        <end position="313"/>
    </location>
</feature>
<keyword evidence="2" id="KW-1003">Cell membrane</keyword>
<dbReference type="Gene3D" id="3.30.565.10">
    <property type="entry name" value="Histidine kinase-like ATPase, C-terminal domain"/>
    <property type="match status" value="1"/>
</dbReference>
<dbReference type="PANTHER" id="PTHR34220">
    <property type="entry name" value="SENSOR HISTIDINE KINASE YPDA"/>
    <property type="match status" value="1"/>
</dbReference>
<evidence type="ECO:0000256" key="1">
    <source>
        <dbReference type="ARBA" id="ARBA00004651"/>
    </source>
</evidence>
<evidence type="ECO:0000256" key="4">
    <source>
        <dbReference type="ARBA" id="ARBA00022679"/>
    </source>
</evidence>
<organism evidence="14 15">
    <name type="scientific">Candidatus Ornithospirochaeta stercoravium</name>
    <dbReference type="NCBI Taxonomy" id="2840897"/>
    <lineage>
        <taxon>Bacteria</taxon>
        <taxon>Pseudomonadati</taxon>
        <taxon>Spirochaetota</taxon>
        <taxon>Spirochaetia</taxon>
        <taxon>Spirochaetales</taxon>
        <taxon>Spirochaetaceae</taxon>
        <taxon>Spirochaetaceae incertae sedis</taxon>
        <taxon>Candidatus Ornithospirochaeta</taxon>
    </lineage>
</organism>
<keyword evidence="10" id="KW-0902">Two-component regulatory system</keyword>
<comment type="caution">
    <text evidence="14">The sequence shown here is derived from an EMBL/GenBank/DDBJ whole genome shotgun (WGS) entry which is preliminary data.</text>
</comment>
<keyword evidence="8" id="KW-0067">ATP-binding</keyword>
<evidence type="ECO:0000256" key="10">
    <source>
        <dbReference type="ARBA" id="ARBA00023012"/>
    </source>
</evidence>
<keyword evidence="11 12" id="KW-0472">Membrane</keyword>
<keyword evidence="4" id="KW-0808">Transferase</keyword>
<dbReference type="GO" id="GO:0005886">
    <property type="term" value="C:plasma membrane"/>
    <property type="evidence" value="ECO:0007669"/>
    <property type="project" value="UniProtKB-SubCell"/>
</dbReference>
<accession>A0A9D9IA33</accession>
<dbReference type="PANTHER" id="PTHR34220:SF11">
    <property type="entry name" value="SENSOR PROTEIN KINASE HPTS"/>
    <property type="match status" value="1"/>
</dbReference>
<dbReference type="InterPro" id="IPR050640">
    <property type="entry name" value="Bact_2-comp_sensor_kinase"/>
</dbReference>
<protein>
    <submittedName>
        <fullName evidence="14">Sensor histidine kinase</fullName>
    </submittedName>
</protein>
<name>A0A9D9IA33_9SPIO</name>
<dbReference type="SMART" id="SM00304">
    <property type="entry name" value="HAMP"/>
    <property type="match status" value="1"/>
</dbReference>
<dbReference type="AlphaFoldDB" id="A0A9D9IA33"/>
<evidence type="ECO:0000259" key="13">
    <source>
        <dbReference type="PROSITE" id="PS50885"/>
    </source>
</evidence>
<keyword evidence="6" id="KW-0547">Nucleotide-binding</keyword>
<dbReference type="Proteomes" id="UP000810292">
    <property type="component" value="Unassembled WGS sequence"/>
</dbReference>
<dbReference type="SUPFAM" id="SSF158472">
    <property type="entry name" value="HAMP domain-like"/>
    <property type="match status" value="1"/>
</dbReference>
<dbReference type="SUPFAM" id="SSF55874">
    <property type="entry name" value="ATPase domain of HSP90 chaperone/DNA topoisomerase II/histidine kinase"/>
    <property type="match status" value="1"/>
</dbReference>
<dbReference type="InterPro" id="IPR010559">
    <property type="entry name" value="Sig_transdc_His_kin_internal"/>
</dbReference>
<evidence type="ECO:0000256" key="12">
    <source>
        <dbReference type="SAM" id="Phobius"/>
    </source>
</evidence>
<dbReference type="Gene3D" id="6.10.340.10">
    <property type="match status" value="1"/>
</dbReference>
<reference evidence="14" key="1">
    <citation type="submission" date="2020-10" db="EMBL/GenBank/DDBJ databases">
        <authorList>
            <person name="Gilroy R."/>
        </authorList>
    </citation>
    <scope>NUCLEOTIDE SEQUENCE</scope>
    <source>
        <strain evidence="14">14700</strain>
    </source>
</reference>
<proteinExistence type="predicted"/>
<dbReference type="GO" id="GO:0000155">
    <property type="term" value="F:phosphorelay sensor kinase activity"/>
    <property type="evidence" value="ECO:0007669"/>
    <property type="project" value="InterPro"/>
</dbReference>
<dbReference type="InterPro" id="IPR036890">
    <property type="entry name" value="HATPase_C_sf"/>
</dbReference>
<evidence type="ECO:0000256" key="2">
    <source>
        <dbReference type="ARBA" id="ARBA00022475"/>
    </source>
</evidence>
<dbReference type="GO" id="GO:0005524">
    <property type="term" value="F:ATP binding"/>
    <property type="evidence" value="ECO:0007669"/>
    <property type="project" value="UniProtKB-KW"/>
</dbReference>
<evidence type="ECO:0000256" key="11">
    <source>
        <dbReference type="ARBA" id="ARBA00023136"/>
    </source>
</evidence>
<dbReference type="EMBL" id="JADIMF010000029">
    <property type="protein sequence ID" value="MBO8468540.1"/>
    <property type="molecule type" value="Genomic_DNA"/>
</dbReference>
<evidence type="ECO:0000313" key="15">
    <source>
        <dbReference type="Proteomes" id="UP000810292"/>
    </source>
</evidence>
<evidence type="ECO:0000256" key="8">
    <source>
        <dbReference type="ARBA" id="ARBA00022840"/>
    </source>
</evidence>
<keyword evidence="7 14" id="KW-0418">Kinase</keyword>
<evidence type="ECO:0000256" key="7">
    <source>
        <dbReference type="ARBA" id="ARBA00022777"/>
    </source>
</evidence>
<feature type="domain" description="HAMP" evidence="13">
    <location>
        <begin position="319"/>
        <end position="371"/>
    </location>
</feature>
<dbReference type="Pfam" id="PF06580">
    <property type="entry name" value="His_kinase"/>
    <property type="match status" value="1"/>
</dbReference>
<dbReference type="Gene3D" id="3.30.450.20">
    <property type="entry name" value="PAS domain"/>
    <property type="match status" value="1"/>
</dbReference>